<feature type="compositionally biased region" description="Acidic residues" evidence="3">
    <location>
        <begin position="199"/>
        <end position="216"/>
    </location>
</feature>
<evidence type="ECO:0000256" key="2">
    <source>
        <dbReference type="ARBA" id="ARBA00022786"/>
    </source>
</evidence>
<dbReference type="EMBL" id="CAWUHB010000005">
    <property type="protein sequence ID" value="CAK7212233.1"/>
    <property type="molecule type" value="Genomic_DNA"/>
</dbReference>
<name>A0ABP0AY60_9PEZI</name>
<feature type="region of interest" description="Disordered" evidence="3">
    <location>
        <begin position="168"/>
        <end position="248"/>
    </location>
</feature>
<comment type="caution">
    <text evidence="5">The sequence shown here is derived from an EMBL/GenBank/DDBJ whole genome shotgun (WGS) entry which is preliminary data.</text>
</comment>
<evidence type="ECO:0000313" key="5">
    <source>
        <dbReference type="EMBL" id="CAK7212233.1"/>
    </source>
</evidence>
<feature type="compositionally biased region" description="Basic and acidic residues" evidence="3">
    <location>
        <begin position="185"/>
        <end position="198"/>
    </location>
</feature>
<protein>
    <recommendedName>
        <fullName evidence="4">F-box domain-containing protein</fullName>
    </recommendedName>
</protein>
<dbReference type="PANTHER" id="PTHR10706">
    <property type="entry name" value="F-BOX FAMILY PROTEIN"/>
    <property type="match status" value="1"/>
</dbReference>
<dbReference type="InterPro" id="IPR045048">
    <property type="entry name" value="FBXO31/39"/>
</dbReference>
<dbReference type="InterPro" id="IPR001810">
    <property type="entry name" value="F-box_dom"/>
</dbReference>
<evidence type="ECO:0000256" key="3">
    <source>
        <dbReference type="SAM" id="MobiDB-lite"/>
    </source>
</evidence>
<evidence type="ECO:0000256" key="1">
    <source>
        <dbReference type="ARBA" id="ARBA00004906"/>
    </source>
</evidence>
<dbReference type="Gene3D" id="1.20.1280.50">
    <property type="match status" value="1"/>
</dbReference>
<reference evidence="5 6" key="1">
    <citation type="submission" date="2024-01" db="EMBL/GenBank/DDBJ databases">
        <authorList>
            <person name="Allen C."/>
            <person name="Tagirdzhanova G."/>
        </authorList>
    </citation>
    <scope>NUCLEOTIDE SEQUENCE [LARGE SCALE GENOMIC DNA]</scope>
</reference>
<feature type="compositionally biased region" description="Low complexity" evidence="3">
    <location>
        <begin position="170"/>
        <end position="184"/>
    </location>
</feature>
<sequence>MATCLDSWPLPGELIDATLDLLEPRDLARVSQVCRTLHVRASQSRWWQKFVQRNLPSVCGPVAATPLPAHLPTFRDLYVAHESRWFLPRHKIWITGSDMVGKVVIARYDPRRGCIEGYQLVAVSRGTQTLSWPPDPEVIVQAFQPEVSIHLDRPVLKLDALALLHEMQQPASRPASTAASSAREAGGKDRGKGKARAEDNDDEEDENGADDNEPQEEANGGANGGAEAEGDSNAEQPPQKRPKISFYQPPGTSFSWGAYVQAINSDTPAIDPICPSVRPILMDLDGSRPTRSNGRPVRVLPASSSIRIRRQFIFARPLSLEQAYHGGLHITYPNSRNTPPREEELIADADAADDFAVDRRSINRRSTIPYPQYSIWPPPELPAPHRVRAKDIGPHHYPRGPVGQPRLRNDVSERAFHVRTYLDANTGMQRAITMLKPVRPVRTGASPAGAPTSAAPAEQPTAGSSSSSSAPETAPAAANGGSVPAAATPEHGFLYPHQLLTPTASRGDTLETYATLDPYYYTPTADRPFRGIFVGDYSSHGCEFLLVHQADKVLESEKPASDSASSSNGLPPSFVVAAPDASAAPGRLDSESDEAYARRVRDDRIYQGSIRAIKLTGDPNVPRGEVSFLAPDLGASGLDTVLQDAPFAGVRVVRSRGHIAGTRFVNDRWVDTRLLLISPDRLAIFWIAFGHVSFFERVDIDKFVDPLKT</sequence>
<dbReference type="Proteomes" id="UP001642405">
    <property type="component" value="Unassembled WGS sequence"/>
</dbReference>
<dbReference type="InterPro" id="IPR036047">
    <property type="entry name" value="F-box-like_dom_sf"/>
</dbReference>
<dbReference type="Pfam" id="PF12014">
    <property type="entry name" value="Cyclin_D1_bind"/>
    <property type="match status" value="1"/>
</dbReference>
<feature type="region of interest" description="Disordered" evidence="3">
    <location>
        <begin position="435"/>
        <end position="489"/>
    </location>
</feature>
<feature type="compositionally biased region" description="Low complexity" evidence="3">
    <location>
        <begin position="561"/>
        <end position="573"/>
    </location>
</feature>
<evidence type="ECO:0000313" key="6">
    <source>
        <dbReference type="Proteomes" id="UP001642405"/>
    </source>
</evidence>
<dbReference type="PANTHER" id="PTHR10706:SF130">
    <property type="entry name" value="F-BOX ONLY PROTEIN 31"/>
    <property type="match status" value="1"/>
</dbReference>
<feature type="domain" description="F-box" evidence="4">
    <location>
        <begin position="10"/>
        <end position="50"/>
    </location>
</feature>
<evidence type="ECO:0000259" key="4">
    <source>
        <dbReference type="PROSITE" id="PS50181"/>
    </source>
</evidence>
<accession>A0ABP0AY60</accession>
<keyword evidence="2" id="KW-0833">Ubl conjugation pathway</keyword>
<dbReference type="PROSITE" id="PS50181">
    <property type="entry name" value="FBOX"/>
    <property type="match status" value="1"/>
</dbReference>
<organism evidence="5 6">
    <name type="scientific">Sporothrix curviconia</name>
    <dbReference type="NCBI Taxonomy" id="1260050"/>
    <lineage>
        <taxon>Eukaryota</taxon>
        <taxon>Fungi</taxon>
        <taxon>Dikarya</taxon>
        <taxon>Ascomycota</taxon>
        <taxon>Pezizomycotina</taxon>
        <taxon>Sordariomycetes</taxon>
        <taxon>Sordariomycetidae</taxon>
        <taxon>Ophiostomatales</taxon>
        <taxon>Ophiostomataceae</taxon>
        <taxon>Sporothrix</taxon>
    </lineage>
</organism>
<proteinExistence type="predicted"/>
<dbReference type="SUPFAM" id="SSF81383">
    <property type="entry name" value="F-box domain"/>
    <property type="match status" value="1"/>
</dbReference>
<keyword evidence="6" id="KW-1185">Reference proteome</keyword>
<feature type="compositionally biased region" description="Low complexity" evidence="3">
    <location>
        <begin position="443"/>
        <end position="487"/>
    </location>
</feature>
<feature type="region of interest" description="Disordered" evidence="3">
    <location>
        <begin position="557"/>
        <end position="576"/>
    </location>
</feature>
<comment type="pathway">
    <text evidence="1">Protein modification; protein ubiquitination.</text>
</comment>
<gene>
    <name evidence="5" type="ORF">SCUCBS95973_001393</name>
</gene>